<dbReference type="Gene3D" id="3.40.50.2300">
    <property type="match status" value="1"/>
</dbReference>
<evidence type="ECO:0000313" key="4">
    <source>
        <dbReference type="EMBL" id="QTH62728.1"/>
    </source>
</evidence>
<gene>
    <name evidence="4" type="ORF">J1N51_08025</name>
</gene>
<reference evidence="4" key="1">
    <citation type="submission" date="2021-03" db="EMBL/GenBank/DDBJ databases">
        <title>Description of Psychrosphaera ytuae sp. nov. isolated from deep sea sediment of South China Sea.</title>
        <authorList>
            <person name="Zhang J."/>
            <person name="Xu X.-D."/>
        </authorList>
    </citation>
    <scope>NUCLEOTIDE SEQUENCE</scope>
    <source>
        <strain evidence="4">MTZ26</strain>
    </source>
</reference>
<dbReference type="SUPFAM" id="SSF52172">
    <property type="entry name" value="CheY-like"/>
    <property type="match status" value="1"/>
</dbReference>
<dbReference type="InterPro" id="IPR011990">
    <property type="entry name" value="TPR-like_helical_dom_sf"/>
</dbReference>
<dbReference type="PROSITE" id="PS50005">
    <property type="entry name" value="TPR"/>
    <property type="match status" value="2"/>
</dbReference>
<dbReference type="Proteomes" id="UP000682739">
    <property type="component" value="Chromosome"/>
</dbReference>
<dbReference type="EMBL" id="CP072110">
    <property type="protein sequence ID" value="QTH62728.1"/>
    <property type="molecule type" value="Genomic_DNA"/>
</dbReference>
<dbReference type="InterPro" id="IPR011006">
    <property type="entry name" value="CheY-like_superfamily"/>
</dbReference>
<feature type="repeat" description="TPR" evidence="2">
    <location>
        <begin position="453"/>
        <end position="486"/>
    </location>
</feature>
<feature type="domain" description="Response regulatory" evidence="3">
    <location>
        <begin position="16"/>
        <end position="135"/>
    </location>
</feature>
<dbReference type="SMART" id="SM00448">
    <property type="entry name" value="REC"/>
    <property type="match status" value="1"/>
</dbReference>
<dbReference type="AlphaFoldDB" id="A0A975HH71"/>
<feature type="repeat" description="TPR" evidence="2">
    <location>
        <begin position="241"/>
        <end position="274"/>
    </location>
</feature>
<keyword evidence="2" id="KW-0802">TPR repeat</keyword>
<evidence type="ECO:0000259" key="3">
    <source>
        <dbReference type="PROSITE" id="PS50110"/>
    </source>
</evidence>
<dbReference type="KEGG" id="psym:J1N51_08025"/>
<dbReference type="RefSeq" id="WP_208830168.1">
    <property type="nucleotide sequence ID" value="NZ_CP072110.1"/>
</dbReference>
<evidence type="ECO:0000313" key="5">
    <source>
        <dbReference type="Proteomes" id="UP000682739"/>
    </source>
</evidence>
<accession>A0A975HH71</accession>
<dbReference type="PROSITE" id="PS50110">
    <property type="entry name" value="RESPONSE_REGULATORY"/>
    <property type="match status" value="1"/>
</dbReference>
<dbReference type="InterPro" id="IPR001789">
    <property type="entry name" value="Sig_transdc_resp-reg_receiver"/>
</dbReference>
<dbReference type="InterPro" id="IPR019734">
    <property type="entry name" value="TPR_rpt"/>
</dbReference>
<sequence>MELAAQHKPKRVEDLNVLIIDDNILVHDIIKKTLNELGLQNIKSAENAFYGLRLCAEIQFDVVLCAFNVKSDRDGFHILEEMKVKGYVNKSTLLIFLSSETDETLVNSISELQPDDFWVKPLNVQQITSRFSHALNTKRSLSNVYRSIDNRDFGQAIYYIDRHLLNPELKKYQNHLLRMKGECYLKLREFSVAETYYRELFEQCNFSWVHLGYVHALLKQDKISEIEKQLETMTQKVETRFATFDLLAEYYVDKEDYQKAYEEIQKAAALSPRNIARNKKVWDLARLNHDQKAQYLATVNMAKYAKNSIHDSPDLMFNVIRSGIDLAQSVDSIESYKLLNRIEAYIQELENSANSSDFKEQLVVVRARLLNAQEESALATRLVDSQVSIKPTTSLEDNLDKVKVFHELGKREEALILLDAIKKQIASETLSGAVTAKFVEQESKERSEIHFTPKQLNSMAVEFFKKKKMAPALKSLEQALQLTPKNVKVALSLLKVLVAIHRSDGLDDGHKSLAHNTIDVLDKSQLDEKQSKHFNEIRDELIGGVGDTTTQATESVESPAVVKSETLVTMVDEFAQSS</sequence>
<keyword evidence="5" id="KW-1185">Reference proteome</keyword>
<protein>
    <submittedName>
        <fullName evidence="4">Response regulator</fullName>
    </submittedName>
</protein>
<comment type="caution">
    <text evidence="1">Lacks conserved residue(s) required for the propagation of feature annotation.</text>
</comment>
<dbReference type="SUPFAM" id="SSF48452">
    <property type="entry name" value="TPR-like"/>
    <property type="match status" value="1"/>
</dbReference>
<dbReference type="PANTHER" id="PTHR43228:SF1">
    <property type="entry name" value="TWO-COMPONENT RESPONSE REGULATOR ARR22"/>
    <property type="match status" value="1"/>
</dbReference>
<organism evidence="4 5">
    <name type="scientific">Psychrosphaera ytuae</name>
    <dbReference type="NCBI Taxonomy" id="2820710"/>
    <lineage>
        <taxon>Bacteria</taxon>
        <taxon>Pseudomonadati</taxon>
        <taxon>Pseudomonadota</taxon>
        <taxon>Gammaproteobacteria</taxon>
        <taxon>Alteromonadales</taxon>
        <taxon>Pseudoalteromonadaceae</taxon>
        <taxon>Psychrosphaera</taxon>
    </lineage>
</organism>
<dbReference type="InterPro" id="IPR052048">
    <property type="entry name" value="ST_Response_Regulator"/>
</dbReference>
<dbReference type="GO" id="GO:0000160">
    <property type="term" value="P:phosphorelay signal transduction system"/>
    <property type="evidence" value="ECO:0007669"/>
    <property type="project" value="InterPro"/>
</dbReference>
<dbReference type="Pfam" id="PF00072">
    <property type="entry name" value="Response_reg"/>
    <property type="match status" value="1"/>
</dbReference>
<evidence type="ECO:0000256" key="1">
    <source>
        <dbReference type="PROSITE-ProRule" id="PRU00169"/>
    </source>
</evidence>
<evidence type="ECO:0000256" key="2">
    <source>
        <dbReference type="PROSITE-ProRule" id="PRU00339"/>
    </source>
</evidence>
<dbReference type="SMART" id="SM00028">
    <property type="entry name" value="TPR"/>
    <property type="match status" value="3"/>
</dbReference>
<proteinExistence type="predicted"/>
<dbReference type="Gene3D" id="1.25.40.10">
    <property type="entry name" value="Tetratricopeptide repeat domain"/>
    <property type="match status" value="1"/>
</dbReference>
<name>A0A975HH71_9GAMM</name>
<dbReference type="PANTHER" id="PTHR43228">
    <property type="entry name" value="TWO-COMPONENT RESPONSE REGULATOR"/>
    <property type="match status" value="1"/>
</dbReference>